<dbReference type="Gene3D" id="2.130.10.10">
    <property type="entry name" value="YVTN repeat-like/Quinoprotein amine dehydrogenase"/>
    <property type="match status" value="1"/>
</dbReference>
<evidence type="ECO:0000256" key="2">
    <source>
        <dbReference type="ARBA" id="ARBA00022574"/>
    </source>
</evidence>
<organism evidence="9 10">
    <name type="scientific">Sugiyamaella lignohabitans</name>
    <dbReference type="NCBI Taxonomy" id="796027"/>
    <lineage>
        <taxon>Eukaryota</taxon>
        <taxon>Fungi</taxon>
        <taxon>Dikarya</taxon>
        <taxon>Ascomycota</taxon>
        <taxon>Saccharomycotina</taxon>
        <taxon>Dipodascomycetes</taxon>
        <taxon>Dipodascales</taxon>
        <taxon>Trichomonascaceae</taxon>
        <taxon>Sugiyamaella</taxon>
    </lineage>
</organism>
<evidence type="ECO:0000256" key="5">
    <source>
        <dbReference type="ARBA" id="ARBA00023242"/>
    </source>
</evidence>
<dbReference type="Proteomes" id="UP000189580">
    <property type="component" value="Chromosome a"/>
</dbReference>
<dbReference type="KEGG" id="slb:AWJ20_1838"/>
<dbReference type="GO" id="GO:0005634">
    <property type="term" value="C:nucleus"/>
    <property type="evidence" value="ECO:0007669"/>
    <property type="project" value="UniProtKB-SubCell"/>
</dbReference>
<dbReference type="UniPathway" id="UPA00989"/>
<dbReference type="OrthoDB" id="339900at2759"/>
<evidence type="ECO:0000256" key="6">
    <source>
        <dbReference type="HAMAP-Rule" id="MF_03056"/>
    </source>
</evidence>
<dbReference type="SMART" id="SM00320">
    <property type="entry name" value="WD40"/>
    <property type="match status" value="3"/>
</dbReference>
<dbReference type="EMBL" id="CP014501">
    <property type="protein sequence ID" value="ANB13542.1"/>
    <property type="molecule type" value="Genomic_DNA"/>
</dbReference>
<keyword evidence="4 6" id="KW-0677">Repeat</keyword>
<dbReference type="GO" id="GO:0106004">
    <property type="term" value="P:tRNA (guanine-N7)-methylation"/>
    <property type="evidence" value="ECO:0007669"/>
    <property type="project" value="UniProtKB-UniRule"/>
</dbReference>
<sequence>MSHPFHQLLVNNDGTTLYIATAQQLKSFDISNSGATLTGDFAISTAIAEQLVDSNKKQSKPLSEIRAHIQNLKLSRNGKYLIGTTNEEKLALVFDSSNISSTISHRSFPKKPSSIDTTVDDTTLILGDKFGDVYQVPLPGENNKPILVNEEEPGKGADHPILGHVSMLVDLVLAEHNGQQYIITADRDEHIRVSRYPKSYIIEHWLFAHTEFVSSLMLVPWQPTYLVSGGGDNFICLWQWTNGLLVQKFDIAHLVKDHLQKINEAGDHFNYEAKKGKKRKAAAAVSETNNNNNTQQEEASKSQEREQDNVDEATDMVEINPKSSDTELSVSGIVAVPGLSQVLVLCEGTNALVQLDLIHNLSHAVTTLLPHTVVSVTVDSANRLYIAYDHPTELLAIYQLHANSKAEPILSDISAQVTQSAAVAVTEGQKVALYNMNQLRKRPEH</sequence>
<name>A0A167E1P8_9ASCO</name>
<keyword evidence="10" id="KW-1185">Reference proteome</keyword>
<feature type="compositionally biased region" description="Basic and acidic residues" evidence="8">
    <location>
        <begin position="298"/>
        <end position="308"/>
    </location>
</feature>
<dbReference type="GeneID" id="30033684"/>
<protein>
    <submittedName>
        <fullName evidence="9">Trm82p</fullName>
    </submittedName>
</protein>
<reference evidence="9 10" key="1">
    <citation type="submission" date="2016-02" db="EMBL/GenBank/DDBJ databases">
        <title>Complete genome sequence and transcriptome regulation of the pentose utilising yeast Sugiyamaella lignohabitans.</title>
        <authorList>
            <person name="Bellasio M."/>
            <person name="Peymann A."/>
            <person name="Valli M."/>
            <person name="Sipitzky M."/>
            <person name="Graf A."/>
            <person name="Sauer M."/>
            <person name="Marx H."/>
            <person name="Mattanovich D."/>
        </authorList>
    </citation>
    <scope>NUCLEOTIDE SEQUENCE [LARGE SCALE GENOMIC DNA]</scope>
    <source>
        <strain evidence="9 10">CBS 10342</strain>
    </source>
</reference>
<feature type="repeat" description="WD" evidence="7">
    <location>
        <begin position="206"/>
        <end position="248"/>
    </location>
</feature>
<gene>
    <name evidence="9" type="primary">TRM82</name>
    <name evidence="9" type="ORF">AWJ20_1838</name>
</gene>
<feature type="compositionally biased region" description="Low complexity" evidence="8">
    <location>
        <begin position="284"/>
        <end position="297"/>
    </location>
</feature>
<evidence type="ECO:0000256" key="7">
    <source>
        <dbReference type="PROSITE-ProRule" id="PRU00221"/>
    </source>
</evidence>
<evidence type="ECO:0000256" key="8">
    <source>
        <dbReference type="SAM" id="MobiDB-lite"/>
    </source>
</evidence>
<evidence type="ECO:0000256" key="3">
    <source>
        <dbReference type="ARBA" id="ARBA00022694"/>
    </source>
</evidence>
<keyword evidence="2 6" id="KW-0853">WD repeat</keyword>
<dbReference type="GO" id="GO:0005829">
    <property type="term" value="C:cytosol"/>
    <property type="evidence" value="ECO:0007669"/>
    <property type="project" value="TreeGrafter"/>
</dbReference>
<dbReference type="InterPro" id="IPR036322">
    <property type="entry name" value="WD40_repeat_dom_sf"/>
</dbReference>
<dbReference type="PROSITE" id="PS50082">
    <property type="entry name" value="WD_REPEATS_2"/>
    <property type="match status" value="1"/>
</dbReference>
<keyword evidence="5 6" id="KW-0539">Nucleus</keyword>
<comment type="similarity">
    <text evidence="6">Belongs to the WD repeat TRM82 family.</text>
</comment>
<evidence type="ECO:0000256" key="1">
    <source>
        <dbReference type="ARBA" id="ARBA00004123"/>
    </source>
</evidence>
<evidence type="ECO:0000256" key="4">
    <source>
        <dbReference type="ARBA" id="ARBA00022737"/>
    </source>
</evidence>
<evidence type="ECO:0000313" key="9">
    <source>
        <dbReference type="EMBL" id="ANB13542.1"/>
    </source>
</evidence>
<dbReference type="InterPro" id="IPR028884">
    <property type="entry name" value="Trm82"/>
</dbReference>
<proteinExistence type="inferred from homology"/>
<comment type="subcellular location">
    <subcellularLocation>
        <location evidence="1 6">Nucleus</location>
    </subcellularLocation>
</comment>
<dbReference type="InterPro" id="IPR001680">
    <property type="entry name" value="WD40_rpt"/>
</dbReference>
<dbReference type="PANTHER" id="PTHR16288">
    <property type="entry name" value="WD40 REPEAT PROTEIN 4"/>
    <property type="match status" value="1"/>
</dbReference>
<dbReference type="GO" id="GO:0043527">
    <property type="term" value="C:tRNA methyltransferase complex"/>
    <property type="evidence" value="ECO:0007669"/>
    <property type="project" value="TreeGrafter"/>
</dbReference>
<dbReference type="AlphaFoldDB" id="A0A167E1P8"/>
<comment type="pathway">
    <text evidence="6">tRNA modification; N(7)-methylguanine-tRNA biosynthesis.</text>
</comment>
<comment type="function">
    <text evidence="6">Required for the formation of N(7)-methylguanine at position 46 (m7G46) in tRNA. In the complex, it is required to stabilize and induce conformational changes of the catalytic subunit.</text>
</comment>
<dbReference type="InterPro" id="IPR015943">
    <property type="entry name" value="WD40/YVTN_repeat-like_dom_sf"/>
</dbReference>
<keyword evidence="3 6" id="KW-0819">tRNA processing</keyword>
<dbReference type="RefSeq" id="XP_018736019.1">
    <property type="nucleotide sequence ID" value="XM_018878747.1"/>
</dbReference>
<feature type="region of interest" description="Disordered" evidence="8">
    <location>
        <begin position="284"/>
        <end position="310"/>
    </location>
</feature>
<dbReference type="HAMAP" id="MF_03056">
    <property type="entry name" value="TRM82"/>
    <property type="match status" value="1"/>
</dbReference>
<evidence type="ECO:0000313" key="10">
    <source>
        <dbReference type="Proteomes" id="UP000189580"/>
    </source>
</evidence>
<accession>A0A167E1P8</accession>
<dbReference type="SUPFAM" id="SSF50978">
    <property type="entry name" value="WD40 repeat-like"/>
    <property type="match status" value="1"/>
</dbReference>
<dbReference type="PANTHER" id="PTHR16288:SF0">
    <property type="entry name" value="TRNA (GUANINE-N(7)-)-METHYLTRANSFERASE NON-CATALYTIC SUBUNIT WDR4"/>
    <property type="match status" value="1"/>
</dbReference>